<gene>
    <name evidence="2" type="ORF">GCM10007964_04700</name>
</gene>
<protein>
    <submittedName>
        <fullName evidence="2">Uncharacterized protein</fullName>
    </submittedName>
</protein>
<dbReference type="InterPro" id="IPR045596">
    <property type="entry name" value="DUF6459"/>
</dbReference>
<feature type="compositionally biased region" description="Low complexity" evidence="1">
    <location>
        <begin position="23"/>
        <end position="33"/>
    </location>
</feature>
<feature type="region of interest" description="Disordered" evidence="1">
    <location>
        <begin position="1"/>
        <end position="131"/>
    </location>
</feature>
<organism evidence="2 3">
    <name type="scientific">Sphaerisporangium melleum</name>
    <dbReference type="NCBI Taxonomy" id="321316"/>
    <lineage>
        <taxon>Bacteria</taxon>
        <taxon>Bacillati</taxon>
        <taxon>Actinomycetota</taxon>
        <taxon>Actinomycetes</taxon>
        <taxon>Streptosporangiales</taxon>
        <taxon>Streptosporangiaceae</taxon>
        <taxon>Sphaerisporangium</taxon>
    </lineage>
</organism>
<feature type="compositionally biased region" description="Pro residues" evidence="1">
    <location>
        <begin position="34"/>
        <end position="54"/>
    </location>
</feature>
<name>A0A917QQY5_9ACTN</name>
<reference evidence="2" key="1">
    <citation type="journal article" date="2014" name="Int. J. Syst. Evol. Microbiol.">
        <title>Complete genome sequence of Corynebacterium casei LMG S-19264T (=DSM 44701T), isolated from a smear-ripened cheese.</title>
        <authorList>
            <consortium name="US DOE Joint Genome Institute (JGI-PGF)"/>
            <person name="Walter F."/>
            <person name="Albersmeier A."/>
            <person name="Kalinowski J."/>
            <person name="Ruckert C."/>
        </authorList>
    </citation>
    <scope>NUCLEOTIDE SEQUENCE</scope>
    <source>
        <strain evidence="2">JCM 13064</strain>
    </source>
</reference>
<dbReference type="AlphaFoldDB" id="A0A917QQY5"/>
<accession>A0A917QQY5</accession>
<keyword evidence="3" id="KW-1185">Reference proteome</keyword>
<reference evidence="2" key="2">
    <citation type="submission" date="2020-09" db="EMBL/GenBank/DDBJ databases">
        <authorList>
            <person name="Sun Q."/>
            <person name="Ohkuma M."/>
        </authorList>
    </citation>
    <scope>NUCLEOTIDE SEQUENCE</scope>
    <source>
        <strain evidence="2">JCM 13064</strain>
    </source>
</reference>
<feature type="compositionally biased region" description="Low complexity" evidence="1">
    <location>
        <begin position="1"/>
        <end position="17"/>
    </location>
</feature>
<evidence type="ECO:0000313" key="3">
    <source>
        <dbReference type="Proteomes" id="UP000645217"/>
    </source>
</evidence>
<proteinExistence type="predicted"/>
<evidence type="ECO:0000313" key="2">
    <source>
        <dbReference type="EMBL" id="GGK64687.1"/>
    </source>
</evidence>
<evidence type="ECO:0000256" key="1">
    <source>
        <dbReference type="SAM" id="MobiDB-lite"/>
    </source>
</evidence>
<sequence length="230" mass="24446">MSPSSSLSGKPSTAKPSRPARPSRPSAPTRRPLPTGPSRPAAPLPRLRPVPQTDPPYDDERGPGFVPPPAQGTLALTFDEVTVRPAGAPAPDQPAADVAPARPRDTSPPARQGDHGPAALPVRRRAAGPPPDERALRVLGQALAEILAGRRPPGTVADRLTDAAYTDLVRAGKMIHTTRPPRVALPHVNRPHDGAVEVCVLVHCGERSHVLALRMERRGVQWLVTDFETA</sequence>
<feature type="compositionally biased region" description="Low complexity" evidence="1">
    <location>
        <begin position="84"/>
        <end position="101"/>
    </location>
</feature>
<dbReference type="Pfam" id="PF20060">
    <property type="entry name" value="DUF6459"/>
    <property type="match status" value="1"/>
</dbReference>
<dbReference type="RefSeq" id="WP_229690787.1">
    <property type="nucleotide sequence ID" value="NZ_BMNT01000002.1"/>
</dbReference>
<comment type="caution">
    <text evidence="2">The sequence shown here is derived from an EMBL/GenBank/DDBJ whole genome shotgun (WGS) entry which is preliminary data.</text>
</comment>
<dbReference type="Proteomes" id="UP000645217">
    <property type="component" value="Unassembled WGS sequence"/>
</dbReference>
<dbReference type="EMBL" id="BMNT01000002">
    <property type="protein sequence ID" value="GGK64687.1"/>
    <property type="molecule type" value="Genomic_DNA"/>
</dbReference>